<dbReference type="Proteomes" id="UP001500967">
    <property type="component" value="Unassembled WGS sequence"/>
</dbReference>
<protein>
    <submittedName>
        <fullName evidence="2">Uncharacterized protein</fullName>
    </submittedName>
</protein>
<sequence>MRFTAAALVTGLIGGAVTAAFWALVEVAESPAEQVLAVTLPVFLAGLIGWRLAGAGRAPGAAPGAWRLGALAAAGAATIAAALGAPQVDAVTGDLVHNLGVLLLVLFVGAVLGVVPAVAVALVGTVALRPLRRAPLPVAQLTLTLVAMAVTAGFALWAAPQPRSALVLGLATTLAGLGAALLTPWALAPGGVAHRNR</sequence>
<feature type="transmembrane region" description="Helical" evidence="1">
    <location>
        <begin position="65"/>
        <end position="88"/>
    </location>
</feature>
<keyword evidence="1" id="KW-0472">Membrane</keyword>
<feature type="transmembrane region" description="Helical" evidence="1">
    <location>
        <begin position="100"/>
        <end position="126"/>
    </location>
</feature>
<comment type="caution">
    <text evidence="2">The sequence shown here is derived from an EMBL/GenBank/DDBJ whole genome shotgun (WGS) entry which is preliminary data.</text>
</comment>
<proteinExistence type="predicted"/>
<accession>A0ABN0UKC4</accession>
<dbReference type="RefSeq" id="WP_344650651.1">
    <property type="nucleotide sequence ID" value="NZ_BAAAGX010000016.1"/>
</dbReference>
<feature type="transmembrane region" description="Helical" evidence="1">
    <location>
        <begin position="138"/>
        <end position="159"/>
    </location>
</feature>
<dbReference type="EMBL" id="BAAAGX010000016">
    <property type="protein sequence ID" value="GAA0253129.1"/>
    <property type="molecule type" value="Genomic_DNA"/>
</dbReference>
<evidence type="ECO:0000313" key="3">
    <source>
        <dbReference type="Proteomes" id="UP001500967"/>
    </source>
</evidence>
<organism evidence="2 3">
    <name type="scientific">Cryptosporangium japonicum</name>
    <dbReference type="NCBI Taxonomy" id="80872"/>
    <lineage>
        <taxon>Bacteria</taxon>
        <taxon>Bacillati</taxon>
        <taxon>Actinomycetota</taxon>
        <taxon>Actinomycetes</taxon>
        <taxon>Cryptosporangiales</taxon>
        <taxon>Cryptosporangiaceae</taxon>
        <taxon>Cryptosporangium</taxon>
    </lineage>
</organism>
<evidence type="ECO:0000256" key="1">
    <source>
        <dbReference type="SAM" id="Phobius"/>
    </source>
</evidence>
<reference evidence="2 3" key="1">
    <citation type="journal article" date="2019" name="Int. J. Syst. Evol. Microbiol.">
        <title>The Global Catalogue of Microorganisms (GCM) 10K type strain sequencing project: providing services to taxonomists for standard genome sequencing and annotation.</title>
        <authorList>
            <consortium name="The Broad Institute Genomics Platform"/>
            <consortium name="The Broad Institute Genome Sequencing Center for Infectious Disease"/>
            <person name="Wu L."/>
            <person name="Ma J."/>
        </authorList>
    </citation>
    <scope>NUCLEOTIDE SEQUENCE [LARGE SCALE GENOMIC DNA]</scope>
    <source>
        <strain evidence="2 3">JCM 10425</strain>
    </source>
</reference>
<name>A0ABN0UKC4_9ACTN</name>
<keyword evidence="3" id="KW-1185">Reference proteome</keyword>
<keyword evidence="1" id="KW-1133">Transmembrane helix</keyword>
<evidence type="ECO:0000313" key="2">
    <source>
        <dbReference type="EMBL" id="GAA0253129.1"/>
    </source>
</evidence>
<feature type="transmembrane region" description="Helical" evidence="1">
    <location>
        <begin position="165"/>
        <end position="187"/>
    </location>
</feature>
<gene>
    <name evidence="2" type="ORF">GCM10009539_42900</name>
</gene>
<keyword evidence="1" id="KW-0812">Transmembrane</keyword>
<feature type="transmembrane region" description="Helical" evidence="1">
    <location>
        <begin position="35"/>
        <end position="53"/>
    </location>
</feature>